<dbReference type="AlphaFoldDB" id="F8P6U1"/>
<proteinExistence type="predicted"/>
<evidence type="ECO:0000256" key="1">
    <source>
        <dbReference type="SAM" id="MobiDB-lite"/>
    </source>
</evidence>
<feature type="region of interest" description="Disordered" evidence="1">
    <location>
        <begin position="16"/>
        <end position="36"/>
    </location>
</feature>
<evidence type="ECO:0000313" key="2">
    <source>
        <dbReference type="EMBL" id="EGO21157.1"/>
    </source>
</evidence>
<feature type="compositionally biased region" description="Low complexity" evidence="1">
    <location>
        <begin position="21"/>
        <end position="34"/>
    </location>
</feature>
<dbReference type="EMBL" id="GL945439">
    <property type="protein sequence ID" value="EGO21157.1"/>
    <property type="molecule type" value="Genomic_DNA"/>
</dbReference>
<gene>
    <name evidence="2" type="ORF">SERLADRAFT_398538</name>
</gene>
<protein>
    <submittedName>
        <fullName evidence="2">Uncharacterized protein</fullName>
    </submittedName>
</protein>
<dbReference type="HOGENOM" id="CLU_2639601_0_0_1"/>
<accession>F8P6U1</accession>
<dbReference type="KEGG" id="sla:SERLADRAFT_398538"/>
<dbReference type="Proteomes" id="UP000008064">
    <property type="component" value="Unassembled WGS sequence"/>
</dbReference>
<sequence length="77" mass="8685">MPDQVQAVEMTQIQVNKHNMRSPSSNIPYSNPSRPWREQRLTSAGAEKAELGSATHMARKLHTIVRQVITPQRSMSS</sequence>
<reference evidence="2" key="1">
    <citation type="submission" date="2011-04" db="EMBL/GenBank/DDBJ databases">
        <title>Evolution of plant cell wall degrading machinery underlies the functional diversity of forest fungi.</title>
        <authorList>
            <consortium name="US DOE Joint Genome Institute (JGI-PGF)"/>
            <person name="Eastwood D.C."/>
            <person name="Floudas D."/>
            <person name="Binder M."/>
            <person name="Majcherczyk A."/>
            <person name="Schneider P."/>
            <person name="Aerts A."/>
            <person name="Asiegbu F.O."/>
            <person name="Baker S.E."/>
            <person name="Barry K."/>
            <person name="Bendiksby M."/>
            <person name="Blumentritt M."/>
            <person name="Coutinho P.M."/>
            <person name="Cullen D."/>
            <person name="Cullen D."/>
            <person name="Gathman A."/>
            <person name="Goodell B."/>
            <person name="Henrissat B."/>
            <person name="Ihrmark K."/>
            <person name="Kauserud H."/>
            <person name="Kohler A."/>
            <person name="LaButti K."/>
            <person name="Lapidus A."/>
            <person name="Lavin J.L."/>
            <person name="Lee Y.-H."/>
            <person name="Lindquist E."/>
            <person name="Lilly W."/>
            <person name="Lucas S."/>
            <person name="Morin E."/>
            <person name="Murat C."/>
            <person name="Oguiza J.A."/>
            <person name="Park J."/>
            <person name="Pisabarro A.G."/>
            <person name="Riley R."/>
            <person name="Rosling A."/>
            <person name="Salamov A."/>
            <person name="Schmidt O."/>
            <person name="Schmutz J."/>
            <person name="Skrede I."/>
            <person name="Stenlid J."/>
            <person name="Wiebenga A."/>
            <person name="Xie X."/>
            <person name="Kues U."/>
            <person name="Hibbett D.S."/>
            <person name="Hoffmeister D."/>
            <person name="Hogberg N."/>
            <person name="Martin F."/>
            <person name="Grigoriev I.V."/>
            <person name="Watkinson S.C."/>
        </authorList>
    </citation>
    <scope>NUCLEOTIDE SEQUENCE</scope>
    <source>
        <strain evidence="2">S7.9</strain>
    </source>
</reference>
<name>F8P6U1_SERL9</name>
<organism>
    <name type="scientific">Serpula lacrymans var. lacrymans (strain S7.9)</name>
    <name type="common">Dry rot fungus</name>
    <dbReference type="NCBI Taxonomy" id="578457"/>
    <lineage>
        <taxon>Eukaryota</taxon>
        <taxon>Fungi</taxon>
        <taxon>Dikarya</taxon>
        <taxon>Basidiomycota</taxon>
        <taxon>Agaricomycotina</taxon>
        <taxon>Agaricomycetes</taxon>
        <taxon>Agaricomycetidae</taxon>
        <taxon>Boletales</taxon>
        <taxon>Coniophorineae</taxon>
        <taxon>Serpulaceae</taxon>
        <taxon>Serpula</taxon>
    </lineage>
</organism>
<dbReference type="RefSeq" id="XP_007322114.1">
    <property type="nucleotide sequence ID" value="XM_007322052.1"/>
</dbReference>
<dbReference type="GeneID" id="18811896"/>